<comment type="caution">
    <text evidence="5">The sequence shown here is derived from an EMBL/GenBank/DDBJ whole genome shotgun (WGS) entry which is preliminary data.</text>
</comment>
<keyword evidence="1" id="KW-0805">Transcription regulation</keyword>
<dbReference type="GO" id="GO:0003700">
    <property type="term" value="F:DNA-binding transcription factor activity"/>
    <property type="evidence" value="ECO:0007669"/>
    <property type="project" value="InterPro"/>
</dbReference>
<evidence type="ECO:0000256" key="3">
    <source>
        <dbReference type="ARBA" id="ARBA00023163"/>
    </source>
</evidence>
<dbReference type="CDD" id="cd02208">
    <property type="entry name" value="cupin_RmlC-like"/>
    <property type="match status" value="1"/>
</dbReference>
<dbReference type="SUPFAM" id="SSF46689">
    <property type="entry name" value="Homeodomain-like"/>
    <property type="match status" value="2"/>
</dbReference>
<dbReference type="Proteomes" id="UP000325218">
    <property type="component" value="Unassembled WGS sequence"/>
</dbReference>
<keyword evidence="2" id="KW-0238">DNA-binding</keyword>
<gene>
    <name evidence="5" type="ORF">FRY98_02505</name>
</gene>
<dbReference type="AlphaFoldDB" id="A0A5D0CXV2"/>
<keyword evidence="6" id="KW-1185">Reference proteome</keyword>
<dbReference type="SMART" id="SM00342">
    <property type="entry name" value="HTH_ARAC"/>
    <property type="match status" value="1"/>
</dbReference>
<evidence type="ECO:0000313" key="5">
    <source>
        <dbReference type="EMBL" id="TYA14578.1"/>
    </source>
</evidence>
<dbReference type="InterPro" id="IPR037923">
    <property type="entry name" value="HTH-like"/>
</dbReference>
<proteinExistence type="predicted"/>
<evidence type="ECO:0000313" key="6">
    <source>
        <dbReference type="Proteomes" id="UP000325218"/>
    </source>
</evidence>
<protein>
    <submittedName>
        <fullName evidence="5">AraC family transcriptional regulator</fullName>
    </submittedName>
</protein>
<dbReference type="SUPFAM" id="SSF51215">
    <property type="entry name" value="Regulatory protein AraC"/>
    <property type="match status" value="1"/>
</dbReference>
<organism evidence="5 6">
    <name type="scientific">Paenibacillus faecis</name>
    <dbReference type="NCBI Taxonomy" id="862114"/>
    <lineage>
        <taxon>Bacteria</taxon>
        <taxon>Bacillati</taxon>
        <taxon>Bacillota</taxon>
        <taxon>Bacilli</taxon>
        <taxon>Bacillales</taxon>
        <taxon>Paenibacillaceae</taxon>
        <taxon>Paenibacillus</taxon>
    </lineage>
</organism>
<sequence length="297" mass="34339">MFEHRYREDKLHGVPEFPLDIYKVEHPADAYSILPVHWHSEMEIIYLAEGKAEFRIEDRRFAVSAGEALIVHPGELHSGINDQGVVICYYSIVFKLSWLSSFQADRIEELFLGPILLEKARLPALLSTSVGTPPVLLDHVRQLLIRYKQRSPGYEMSIKGLLFLLIADICQYGLIKRNEDQGKRPAREANQQIKKLLAYMEEHARDKLDLDQLAAVVSLSRSHFCKFFKTQTGMRPMEYLNFIRINQAANLLRTGSYNVLEAALESGYQHASYFSKWFKFYMNMTPSEYKAYYSTGL</sequence>
<dbReference type="Pfam" id="PF02311">
    <property type="entry name" value="AraC_binding"/>
    <property type="match status" value="1"/>
</dbReference>
<evidence type="ECO:0000256" key="2">
    <source>
        <dbReference type="ARBA" id="ARBA00023125"/>
    </source>
</evidence>
<name>A0A5D0CXV2_9BACL</name>
<dbReference type="PANTHER" id="PTHR43280">
    <property type="entry name" value="ARAC-FAMILY TRANSCRIPTIONAL REGULATOR"/>
    <property type="match status" value="1"/>
</dbReference>
<evidence type="ECO:0000259" key="4">
    <source>
        <dbReference type="PROSITE" id="PS01124"/>
    </source>
</evidence>
<dbReference type="InterPro" id="IPR018062">
    <property type="entry name" value="HTH_AraC-typ_CS"/>
</dbReference>
<dbReference type="EMBL" id="VSDO01000001">
    <property type="protein sequence ID" value="TYA14578.1"/>
    <property type="molecule type" value="Genomic_DNA"/>
</dbReference>
<dbReference type="RefSeq" id="WP_148450172.1">
    <property type="nucleotide sequence ID" value="NZ_VSDO01000001.1"/>
</dbReference>
<dbReference type="GO" id="GO:0043565">
    <property type="term" value="F:sequence-specific DNA binding"/>
    <property type="evidence" value="ECO:0007669"/>
    <property type="project" value="InterPro"/>
</dbReference>
<dbReference type="PROSITE" id="PS01124">
    <property type="entry name" value="HTH_ARAC_FAMILY_2"/>
    <property type="match status" value="1"/>
</dbReference>
<dbReference type="PROSITE" id="PS00041">
    <property type="entry name" value="HTH_ARAC_FAMILY_1"/>
    <property type="match status" value="1"/>
</dbReference>
<dbReference type="Gene3D" id="1.10.10.60">
    <property type="entry name" value="Homeodomain-like"/>
    <property type="match status" value="2"/>
</dbReference>
<feature type="domain" description="HTH araC/xylS-type" evidence="4">
    <location>
        <begin position="194"/>
        <end position="292"/>
    </location>
</feature>
<accession>A0A5D0CXV2</accession>
<dbReference type="InterPro" id="IPR003313">
    <property type="entry name" value="AraC-bd"/>
</dbReference>
<dbReference type="InterPro" id="IPR018060">
    <property type="entry name" value="HTH_AraC"/>
</dbReference>
<dbReference type="PANTHER" id="PTHR43280:SF2">
    <property type="entry name" value="HTH-TYPE TRANSCRIPTIONAL REGULATOR EXSA"/>
    <property type="match status" value="1"/>
</dbReference>
<evidence type="ECO:0000256" key="1">
    <source>
        <dbReference type="ARBA" id="ARBA00023015"/>
    </source>
</evidence>
<dbReference type="Gene3D" id="2.60.120.10">
    <property type="entry name" value="Jelly Rolls"/>
    <property type="match status" value="1"/>
</dbReference>
<reference evidence="5 6" key="1">
    <citation type="submission" date="2019-08" db="EMBL/GenBank/DDBJ databases">
        <title>Genome sequencing of Paenibacillus faecis DSM 23593(T).</title>
        <authorList>
            <person name="Kook J.-K."/>
            <person name="Park S.-N."/>
            <person name="Lim Y.K."/>
        </authorList>
    </citation>
    <scope>NUCLEOTIDE SEQUENCE [LARGE SCALE GENOMIC DNA]</scope>
    <source>
        <strain evidence="5 6">DSM 23593</strain>
    </source>
</reference>
<dbReference type="OrthoDB" id="9778008at2"/>
<keyword evidence="3" id="KW-0804">Transcription</keyword>
<dbReference type="Pfam" id="PF12833">
    <property type="entry name" value="HTH_18"/>
    <property type="match status" value="1"/>
</dbReference>
<dbReference type="InterPro" id="IPR014710">
    <property type="entry name" value="RmlC-like_jellyroll"/>
</dbReference>
<dbReference type="InterPro" id="IPR009057">
    <property type="entry name" value="Homeodomain-like_sf"/>
</dbReference>